<feature type="transmembrane region" description="Helical" evidence="1">
    <location>
        <begin position="42"/>
        <end position="64"/>
    </location>
</feature>
<evidence type="ECO:0000313" key="2">
    <source>
        <dbReference type="EMBL" id="OGG13077.1"/>
    </source>
</evidence>
<accession>A0A1F5ZLU9</accession>
<protein>
    <recommendedName>
        <fullName evidence="4">Ferric oxidoreductase domain-containing protein</fullName>
    </recommendedName>
</protein>
<reference evidence="2 3" key="1">
    <citation type="journal article" date="2016" name="Nat. Commun.">
        <title>Thousands of microbial genomes shed light on interconnected biogeochemical processes in an aquifer system.</title>
        <authorList>
            <person name="Anantharaman K."/>
            <person name="Brown C.T."/>
            <person name="Hug L.A."/>
            <person name="Sharon I."/>
            <person name="Castelle C.J."/>
            <person name="Probst A.J."/>
            <person name="Thomas B.C."/>
            <person name="Singh A."/>
            <person name="Wilkins M.J."/>
            <person name="Karaoz U."/>
            <person name="Brodie E.L."/>
            <person name="Williams K.H."/>
            <person name="Hubbard S.S."/>
            <person name="Banfield J.F."/>
        </authorList>
    </citation>
    <scope>NUCLEOTIDE SEQUENCE [LARGE SCALE GENOMIC DNA]</scope>
</reference>
<feature type="transmembrane region" description="Helical" evidence="1">
    <location>
        <begin position="188"/>
        <end position="208"/>
    </location>
</feature>
<feature type="transmembrane region" description="Helical" evidence="1">
    <location>
        <begin position="109"/>
        <end position="128"/>
    </location>
</feature>
<evidence type="ECO:0000313" key="3">
    <source>
        <dbReference type="Proteomes" id="UP000177416"/>
    </source>
</evidence>
<gene>
    <name evidence="2" type="ORF">A2875_00495</name>
</gene>
<organism evidence="2 3">
    <name type="scientific">Candidatus Gottesmanbacteria bacterium RIFCSPHIGHO2_01_FULL_46_14</name>
    <dbReference type="NCBI Taxonomy" id="1798380"/>
    <lineage>
        <taxon>Bacteria</taxon>
        <taxon>Candidatus Gottesmaniibacteriota</taxon>
    </lineage>
</organism>
<evidence type="ECO:0008006" key="4">
    <source>
        <dbReference type="Google" id="ProtNLM"/>
    </source>
</evidence>
<keyword evidence="1" id="KW-1133">Transmembrane helix</keyword>
<dbReference type="Proteomes" id="UP000177416">
    <property type="component" value="Unassembled WGS sequence"/>
</dbReference>
<dbReference type="AlphaFoldDB" id="A0A1F5ZLU9"/>
<dbReference type="EMBL" id="MFJJ01000049">
    <property type="protein sequence ID" value="OGG13077.1"/>
    <property type="molecule type" value="Genomic_DNA"/>
</dbReference>
<comment type="caution">
    <text evidence="2">The sequence shown here is derived from an EMBL/GenBank/DDBJ whole genome shotgun (WGS) entry which is preliminary data.</text>
</comment>
<name>A0A1F5ZLU9_9BACT</name>
<evidence type="ECO:0000256" key="1">
    <source>
        <dbReference type="SAM" id="Phobius"/>
    </source>
</evidence>
<feature type="transmembrane region" description="Helical" evidence="1">
    <location>
        <begin position="76"/>
        <end position="97"/>
    </location>
</feature>
<feature type="transmembrane region" description="Helical" evidence="1">
    <location>
        <begin position="12"/>
        <end position="30"/>
    </location>
</feature>
<sequence length="219" mass="24714">MNKELMVRWLRALLATIIIFTIFSVYLFLRREIYNLGIANKAFGSTAAIVAGITLLIGPVSRILPQFGKALVYRRSLGILAFLTGLIHAVISLFFIPQRFTIPFFLKEWPATATGLLAIGIWFFLTTISKNDKIKQLGGSKWIMLQQRGGYIAFLAVFAHLIFLKYAGWIEWFGGKTQKTPNLANPQYPPASLFVFLIMAGIIGYRIYLKLKHDVQSHG</sequence>
<proteinExistence type="predicted"/>
<keyword evidence="1" id="KW-0472">Membrane</keyword>
<feature type="transmembrane region" description="Helical" evidence="1">
    <location>
        <begin position="149"/>
        <end position="168"/>
    </location>
</feature>
<keyword evidence="1" id="KW-0812">Transmembrane</keyword>